<proteinExistence type="predicted"/>
<dbReference type="SUPFAM" id="SSF56672">
    <property type="entry name" value="DNA/RNA polymerases"/>
    <property type="match status" value="1"/>
</dbReference>
<reference evidence="3 4" key="1">
    <citation type="submission" date="2019-08" db="EMBL/GenBank/DDBJ databases">
        <title>Draft genome sequences of two oriental melons (Cucumis melo L. var makuwa).</title>
        <authorList>
            <person name="Kwon S.-Y."/>
        </authorList>
    </citation>
    <scope>NUCLEOTIDE SEQUENCE [LARGE SCALE GENOMIC DNA]</scope>
    <source>
        <strain evidence="4">cv. Chang Bougi</strain>
        <tissue evidence="3">Leaf</tissue>
    </source>
</reference>
<dbReference type="PANTHER" id="PTHR33064">
    <property type="entry name" value="POL PROTEIN"/>
    <property type="match status" value="1"/>
</dbReference>
<keyword evidence="1" id="KW-0175">Coiled coil</keyword>
<evidence type="ECO:0000313" key="3">
    <source>
        <dbReference type="EMBL" id="TYJ98215.1"/>
    </source>
</evidence>
<accession>A0A5D3BI97</accession>
<dbReference type="Proteomes" id="UP000321947">
    <property type="component" value="Unassembled WGS sequence"/>
</dbReference>
<dbReference type="InterPro" id="IPR051320">
    <property type="entry name" value="Viral_Replic_Matur_Polypro"/>
</dbReference>
<organism evidence="3 4">
    <name type="scientific">Cucumis melo var. makuwa</name>
    <name type="common">Oriental melon</name>
    <dbReference type="NCBI Taxonomy" id="1194695"/>
    <lineage>
        <taxon>Eukaryota</taxon>
        <taxon>Viridiplantae</taxon>
        <taxon>Streptophyta</taxon>
        <taxon>Embryophyta</taxon>
        <taxon>Tracheophyta</taxon>
        <taxon>Spermatophyta</taxon>
        <taxon>Magnoliopsida</taxon>
        <taxon>eudicotyledons</taxon>
        <taxon>Gunneridae</taxon>
        <taxon>Pentapetalae</taxon>
        <taxon>rosids</taxon>
        <taxon>fabids</taxon>
        <taxon>Cucurbitales</taxon>
        <taxon>Cucurbitaceae</taxon>
        <taxon>Benincaseae</taxon>
        <taxon>Cucumis</taxon>
    </lineage>
</organism>
<protein>
    <submittedName>
        <fullName evidence="3">Polyprotein</fullName>
    </submittedName>
</protein>
<dbReference type="AlphaFoldDB" id="A0A5D3BI97"/>
<dbReference type="EMBL" id="SSTD01018169">
    <property type="protein sequence ID" value="TYJ98215.1"/>
    <property type="molecule type" value="Genomic_DNA"/>
</dbReference>
<comment type="caution">
    <text evidence="3">The sequence shown here is derived from an EMBL/GenBank/DDBJ whole genome shotgun (WGS) entry which is preliminary data.</text>
</comment>
<evidence type="ECO:0000259" key="2">
    <source>
        <dbReference type="Pfam" id="PF17919"/>
    </source>
</evidence>
<feature type="domain" description="Reverse transcriptase/retrotransposon-derived protein RNase H-like" evidence="2">
    <location>
        <begin position="334"/>
        <end position="399"/>
    </location>
</feature>
<feature type="coiled-coil region" evidence="1">
    <location>
        <begin position="188"/>
        <end position="215"/>
    </location>
</feature>
<dbReference type="Pfam" id="PF17919">
    <property type="entry name" value="RT_RNaseH_2"/>
    <property type="match status" value="1"/>
</dbReference>
<evidence type="ECO:0000313" key="4">
    <source>
        <dbReference type="Proteomes" id="UP000321947"/>
    </source>
</evidence>
<evidence type="ECO:0000256" key="1">
    <source>
        <dbReference type="SAM" id="Coils"/>
    </source>
</evidence>
<gene>
    <name evidence="3" type="ORF">E5676_scaffold180G001120</name>
</gene>
<dbReference type="InterPro" id="IPR041577">
    <property type="entry name" value="RT_RNaseH_2"/>
</dbReference>
<name>A0A5D3BI97_CUCMM</name>
<sequence length="400" mass="45628">MVTNSGGTDIDWEGISYEDINSTIQKVCLEICQQQKHATKIAKDSNYRREMGSFCKQYGVNNTPPSRKKVVKAEELSSEEEEFSSEKEEDILNVLLEESSDEHSSSENETDNKEAIPCSGCINVLTSTQEGLLDIIEEVDDEAIRKNILLRLREDLETPDQKFKDPMNFSFQAVMNLLSKEHAAPVKVTDLQHEIKVLKKEINENRQQISYLENAVVVIQEQIISKENVETQSADQNVIHEGIISSKYFEITEENLKGAVIQRYFSSIENEIVQSLNLISKKEKQIEFLHDDIKGRKISEEVEKERGVPRLVINYMPLNKVLKWIRLKKNPKPWTVEHSRAVKSIKSLAKGIPCLSLMDEKAKMIVETDASEKGYGEILKQDINGKESLVRFHSGVWNSA</sequence>
<dbReference type="InterPro" id="IPR043502">
    <property type="entry name" value="DNA/RNA_pol_sf"/>
</dbReference>
<dbReference type="PANTHER" id="PTHR33064:SF37">
    <property type="entry name" value="RIBONUCLEASE H"/>
    <property type="match status" value="1"/>
</dbReference>